<dbReference type="AlphaFoldDB" id="A0A2H1FFK1"/>
<evidence type="ECO:0000256" key="5">
    <source>
        <dbReference type="ARBA" id="ARBA00022989"/>
    </source>
</evidence>
<feature type="domain" description="ABC transmembrane type-1" evidence="8">
    <location>
        <begin position="57"/>
        <end position="237"/>
    </location>
</feature>
<dbReference type="PANTHER" id="PTHR30151:SF0">
    <property type="entry name" value="ABC TRANSPORTER PERMEASE PROTEIN MJ0413-RELATED"/>
    <property type="match status" value="1"/>
</dbReference>
<proteinExistence type="inferred from homology"/>
<dbReference type="SUPFAM" id="SSF161098">
    <property type="entry name" value="MetI-like"/>
    <property type="match status" value="1"/>
</dbReference>
<keyword evidence="4 7" id="KW-0812">Transmembrane</keyword>
<evidence type="ECO:0000256" key="2">
    <source>
        <dbReference type="ARBA" id="ARBA00022448"/>
    </source>
</evidence>
<dbReference type="GO" id="GO:0055085">
    <property type="term" value="P:transmembrane transport"/>
    <property type="evidence" value="ECO:0007669"/>
    <property type="project" value="InterPro"/>
</dbReference>
<protein>
    <submittedName>
        <fullName evidence="9">Putative binding-protein-dependent transport system inner membrane component</fullName>
    </submittedName>
</protein>
<evidence type="ECO:0000256" key="3">
    <source>
        <dbReference type="ARBA" id="ARBA00022475"/>
    </source>
</evidence>
<keyword evidence="6 7" id="KW-0472">Membrane</keyword>
<dbReference type="RefSeq" id="WP_157927487.1">
    <property type="nucleotide sequence ID" value="NZ_LT841358.1"/>
</dbReference>
<dbReference type="CDD" id="cd06261">
    <property type="entry name" value="TM_PBP2"/>
    <property type="match status" value="1"/>
</dbReference>
<dbReference type="GO" id="GO:0005886">
    <property type="term" value="C:plasma membrane"/>
    <property type="evidence" value="ECO:0007669"/>
    <property type="project" value="UniProtKB-SubCell"/>
</dbReference>
<gene>
    <name evidence="9" type="ORF">NCS_11352</name>
</gene>
<feature type="transmembrane region" description="Helical" evidence="7">
    <location>
        <begin position="186"/>
        <end position="207"/>
    </location>
</feature>
<feature type="transmembrane region" description="Helical" evidence="7">
    <location>
        <begin position="95"/>
        <end position="115"/>
    </location>
</feature>
<dbReference type="PROSITE" id="PS50928">
    <property type="entry name" value="ABC_TM1"/>
    <property type="match status" value="1"/>
</dbReference>
<evidence type="ECO:0000256" key="6">
    <source>
        <dbReference type="ARBA" id="ARBA00023136"/>
    </source>
</evidence>
<evidence type="ECO:0000256" key="4">
    <source>
        <dbReference type="ARBA" id="ARBA00022692"/>
    </source>
</evidence>
<sequence>MKIKTLHKQILFYVGIATVWQIVFLTHVVPEQSLPSPIQVGQTLVKEASDGSLLYAVANSMWRLVTGLIIAIIGGMIIGIFMAKVETANQTMGSLILGLQSIPSVAWVPLALLWFGPTDAGVIFVTVAGALFAISINTHSGIKNIPPTYIAAARNMGASGLQLVTNVMIPAALPYLISGFKQGWAYAWRGVIAAEIIFSIAGLGFLLNTGKHDNNISQVSGILVIIMIIGILVDGFVFKKIEAKILARWGLSK</sequence>
<evidence type="ECO:0000313" key="9">
    <source>
        <dbReference type="EMBL" id="SMH71540.1"/>
    </source>
</evidence>
<dbReference type="Proteomes" id="UP000230607">
    <property type="component" value="Chromosome 1"/>
</dbReference>
<keyword evidence="3" id="KW-1003">Cell membrane</keyword>
<accession>A0A2H1FFK1</accession>
<dbReference type="InterPro" id="IPR035906">
    <property type="entry name" value="MetI-like_sf"/>
</dbReference>
<feature type="transmembrane region" description="Helical" evidence="7">
    <location>
        <begin position="10"/>
        <end position="29"/>
    </location>
</feature>
<dbReference type="Pfam" id="PF00528">
    <property type="entry name" value="BPD_transp_1"/>
    <property type="match status" value="1"/>
</dbReference>
<dbReference type="EMBL" id="LT841358">
    <property type="protein sequence ID" value="SMH71540.1"/>
    <property type="molecule type" value="Genomic_DNA"/>
</dbReference>
<reference evidence="10" key="1">
    <citation type="submission" date="2017-03" db="EMBL/GenBank/DDBJ databases">
        <authorList>
            <person name="Herbold C."/>
        </authorList>
    </citation>
    <scope>NUCLEOTIDE SEQUENCE [LARGE SCALE GENOMIC DNA]</scope>
</reference>
<name>A0A2H1FFK1_9ARCH</name>
<dbReference type="OrthoDB" id="50379at2157"/>
<evidence type="ECO:0000256" key="7">
    <source>
        <dbReference type="RuleBase" id="RU363032"/>
    </source>
</evidence>
<evidence type="ECO:0000256" key="1">
    <source>
        <dbReference type="ARBA" id="ARBA00004651"/>
    </source>
</evidence>
<evidence type="ECO:0000313" key="10">
    <source>
        <dbReference type="Proteomes" id="UP000230607"/>
    </source>
</evidence>
<feature type="transmembrane region" description="Helical" evidence="7">
    <location>
        <begin position="219"/>
        <end position="238"/>
    </location>
</feature>
<comment type="subcellular location">
    <subcellularLocation>
        <location evidence="1 7">Cell membrane</location>
        <topology evidence="1 7">Multi-pass membrane protein</topology>
    </subcellularLocation>
</comment>
<feature type="transmembrane region" description="Helical" evidence="7">
    <location>
        <begin position="61"/>
        <end position="83"/>
    </location>
</feature>
<dbReference type="PANTHER" id="PTHR30151">
    <property type="entry name" value="ALKANE SULFONATE ABC TRANSPORTER-RELATED, MEMBRANE SUBUNIT"/>
    <property type="match status" value="1"/>
</dbReference>
<feature type="transmembrane region" description="Helical" evidence="7">
    <location>
        <begin position="121"/>
        <end position="142"/>
    </location>
</feature>
<keyword evidence="10" id="KW-1185">Reference proteome</keyword>
<keyword evidence="5 7" id="KW-1133">Transmembrane helix</keyword>
<organism evidence="9 10">
    <name type="scientific">Candidatus Nitrosotalea okcheonensis</name>
    <dbReference type="NCBI Taxonomy" id="1903276"/>
    <lineage>
        <taxon>Archaea</taxon>
        <taxon>Nitrososphaerota</taxon>
        <taxon>Nitrososphaeria</taxon>
        <taxon>Nitrosotaleales</taxon>
        <taxon>Nitrosotaleaceae</taxon>
        <taxon>Nitrosotalea</taxon>
    </lineage>
</organism>
<dbReference type="Gene3D" id="1.10.3720.10">
    <property type="entry name" value="MetI-like"/>
    <property type="match status" value="1"/>
</dbReference>
<feature type="transmembrane region" description="Helical" evidence="7">
    <location>
        <begin position="163"/>
        <end position="180"/>
    </location>
</feature>
<comment type="similarity">
    <text evidence="7">Belongs to the binding-protein-dependent transport system permease family.</text>
</comment>
<keyword evidence="2 7" id="KW-0813">Transport</keyword>
<dbReference type="InterPro" id="IPR000515">
    <property type="entry name" value="MetI-like"/>
</dbReference>
<evidence type="ECO:0000259" key="8">
    <source>
        <dbReference type="PROSITE" id="PS50928"/>
    </source>
</evidence>